<name>A0A7M5WT22_9CNID</name>
<dbReference type="EnsemblMetazoa" id="CLYHEMT012543.1">
    <property type="protein sequence ID" value="CLYHEMP012543.1"/>
    <property type="gene ID" value="CLYHEMG012543"/>
</dbReference>
<accession>A0A7M5WT22</accession>
<sequence>MVVLGKEYQESIDLLMKDVKSNPKNPRYMEEFLYNENECKTPIHVFLWNPIETFGVKISCLKHNSVLKGADWTSNTLDNKGRSPRLIYCVFYNVLLIQRYYRCGHLGKDQCILGSSTLSFMELLNEELFKKFPYKMYHQSAYSFKFINFVFEMLAGGNNFKAISQTVANLKATHFGPLNGLNDLMMSFPASGRIETLFLDIFQTRKHHYKLALERIIPEKVISFDQSFKLPQNIGGKRKADGKIFIEQKRLFLALDENQKIVTWKMVKSDSLDEAHDILTDLKERCKNIFTVVTGNCCRDRSTYQHYFGYVSVKLDPRQAAHRLKEIASITKVTPNSSKFISGLKYLFREDGDVDAVRKKPIPDRETIHGNIDQFLEINSNFISSLSKGEEFEAEIVILKTHVEQDCLSGLDVGQSTEGIEVLHKMLEKSCLRDASVVSPELMEAIITLLIYHYNCKIDGKNHKCNVSIVPVFLPEDMNKEDMSLLISHPSIAITDDEEERKSILEKALTQIQIVIKTVKSIQNVCKLRLSAEEVLSNSSPGELPDHEDSHDAQVLFNLSAFGLQSDSLEEHCAFKVVLLQLYQFVNFGTEGVLVEHFKNIGLAGEVEQDSTYLRTLCSESSDDDGTRIDETSLNDSLIINACSNILRIPILIIQPFQRLSFHTLLPKDQLTETPIVLTYHSASKRMLGTKPMDTLVVETKKTSKDKSLDIGQESDDESTPVPCHCKKGCTRDGKWKKCPCASAERSCTKKCFCRNCSNNKPVCEPHGNGCRCEKGCINIDGHPRSRCPCLLSGVSCSNCKCKTCKNPFGQREERERRQDKSLDIGQESDDESTLAKCHCKQRCNKENLGKGKRQCPCVLKGLDCSDKCLCRECQNNKKIKRNPDGCRCRTGCHSGDSGDERKRKSKCPCLKLAISCENCSCTNCKNPHGARVVVLDSGNKKRQIRNRNSHTTYKKVRTEDYLATLSNITPCASLGQGSWDLEEIACLYVSTMWILQIHSLYDTEKIHELYHFFLNEESIGKVISLKTKTLKQVTEKLFTMRFVNDEFFIPNHDSQ</sequence>
<evidence type="ECO:0000256" key="3">
    <source>
        <dbReference type="ARBA" id="ARBA00023242"/>
    </source>
</evidence>
<protein>
    <recommendedName>
        <fullName evidence="4">CRC domain-containing protein</fullName>
    </recommendedName>
</protein>
<dbReference type="Proteomes" id="UP000594262">
    <property type="component" value="Unplaced"/>
</dbReference>
<organism evidence="5 6">
    <name type="scientific">Clytia hemisphaerica</name>
    <dbReference type="NCBI Taxonomy" id="252671"/>
    <lineage>
        <taxon>Eukaryota</taxon>
        <taxon>Metazoa</taxon>
        <taxon>Cnidaria</taxon>
        <taxon>Hydrozoa</taxon>
        <taxon>Hydroidolina</taxon>
        <taxon>Leptothecata</taxon>
        <taxon>Obeliida</taxon>
        <taxon>Clytiidae</taxon>
        <taxon>Clytia</taxon>
    </lineage>
</organism>
<keyword evidence="6" id="KW-1185">Reference proteome</keyword>
<dbReference type="InterPro" id="IPR033467">
    <property type="entry name" value="Tesmin/TSO1-like_CXC"/>
</dbReference>
<dbReference type="RefSeq" id="XP_066919598.1">
    <property type="nucleotide sequence ID" value="XM_067063497.1"/>
</dbReference>
<dbReference type="PROSITE" id="PS51634">
    <property type="entry name" value="CRC"/>
    <property type="match status" value="1"/>
</dbReference>
<reference evidence="5" key="1">
    <citation type="submission" date="2021-01" db="UniProtKB">
        <authorList>
            <consortium name="EnsemblMetazoa"/>
        </authorList>
    </citation>
    <scope>IDENTIFICATION</scope>
</reference>
<dbReference type="InterPro" id="IPR005172">
    <property type="entry name" value="CRC"/>
</dbReference>
<comment type="similarity">
    <text evidence="2">Belongs to the lin-54 family.</text>
</comment>
<evidence type="ECO:0000256" key="2">
    <source>
        <dbReference type="ARBA" id="ARBA00007267"/>
    </source>
</evidence>
<comment type="subcellular location">
    <subcellularLocation>
        <location evidence="1">Nucleus</location>
    </subcellularLocation>
</comment>
<evidence type="ECO:0000313" key="5">
    <source>
        <dbReference type="EnsemblMetazoa" id="CLYHEMP012543.1"/>
    </source>
</evidence>
<keyword evidence="3" id="KW-0539">Nucleus</keyword>
<dbReference type="GO" id="GO:0005634">
    <property type="term" value="C:nucleus"/>
    <property type="evidence" value="ECO:0007669"/>
    <property type="project" value="UniProtKB-SubCell"/>
</dbReference>
<proteinExistence type="inferred from homology"/>
<dbReference type="GeneID" id="136806929"/>
<evidence type="ECO:0000313" key="6">
    <source>
        <dbReference type="Proteomes" id="UP000594262"/>
    </source>
</evidence>
<evidence type="ECO:0000259" key="4">
    <source>
        <dbReference type="PROSITE" id="PS51634"/>
    </source>
</evidence>
<feature type="domain" description="CRC" evidence="4">
    <location>
        <begin position="767"/>
        <end position="879"/>
    </location>
</feature>
<dbReference type="OrthoDB" id="5952022at2759"/>
<evidence type="ECO:0000256" key="1">
    <source>
        <dbReference type="ARBA" id="ARBA00004123"/>
    </source>
</evidence>
<dbReference type="SMART" id="SM01114">
    <property type="entry name" value="CXC"/>
    <property type="match status" value="4"/>
</dbReference>
<dbReference type="AlphaFoldDB" id="A0A7M5WT22"/>